<dbReference type="Gene3D" id="3.40.50.2000">
    <property type="entry name" value="Glycogen Phosphorylase B"/>
    <property type="match status" value="2"/>
</dbReference>
<gene>
    <name evidence="4" type="ORF">SAMN04488109_1032</name>
</gene>
<dbReference type="Pfam" id="PF00534">
    <property type="entry name" value="Glycos_transf_1"/>
    <property type="match status" value="1"/>
</dbReference>
<dbReference type="STRING" id="947013.SAMN04488109_1032"/>
<organism evidence="4 5">
    <name type="scientific">Chryseolinea serpens</name>
    <dbReference type="NCBI Taxonomy" id="947013"/>
    <lineage>
        <taxon>Bacteria</taxon>
        <taxon>Pseudomonadati</taxon>
        <taxon>Bacteroidota</taxon>
        <taxon>Cytophagia</taxon>
        <taxon>Cytophagales</taxon>
        <taxon>Fulvivirgaceae</taxon>
        <taxon>Chryseolinea</taxon>
    </lineage>
</organism>
<dbReference type="Proteomes" id="UP000184212">
    <property type="component" value="Unassembled WGS sequence"/>
</dbReference>
<evidence type="ECO:0000259" key="2">
    <source>
        <dbReference type="Pfam" id="PF00534"/>
    </source>
</evidence>
<dbReference type="RefSeq" id="WP_073131687.1">
    <property type="nucleotide sequence ID" value="NZ_FQWQ01000001.1"/>
</dbReference>
<proteinExistence type="predicted"/>
<feature type="domain" description="Glycosyltransferase subfamily 4-like N-terminal" evidence="3">
    <location>
        <begin position="35"/>
        <end position="180"/>
    </location>
</feature>
<evidence type="ECO:0000313" key="4">
    <source>
        <dbReference type="EMBL" id="SHG60273.1"/>
    </source>
</evidence>
<dbReference type="CDD" id="cd03809">
    <property type="entry name" value="GT4_MtfB-like"/>
    <property type="match status" value="1"/>
</dbReference>
<dbReference type="Pfam" id="PF13439">
    <property type="entry name" value="Glyco_transf_4"/>
    <property type="match status" value="1"/>
</dbReference>
<dbReference type="PANTHER" id="PTHR46401">
    <property type="entry name" value="GLYCOSYLTRANSFERASE WBBK-RELATED"/>
    <property type="match status" value="1"/>
</dbReference>
<dbReference type="InterPro" id="IPR028098">
    <property type="entry name" value="Glyco_trans_4-like_N"/>
</dbReference>
<dbReference type="AlphaFoldDB" id="A0A1M5L784"/>
<dbReference type="GO" id="GO:0009103">
    <property type="term" value="P:lipopolysaccharide biosynthetic process"/>
    <property type="evidence" value="ECO:0007669"/>
    <property type="project" value="TreeGrafter"/>
</dbReference>
<dbReference type="GO" id="GO:0016757">
    <property type="term" value="F:glycosyltransferase activity"/>
    <property type="evidence" value="ECO:0007669"/>
    <property type="project" value="InterPro"/>
</dbReference>
<reference evidence="4 5" key="1">
    <citation type="submission" date="2016-11" db="EMBL/GenBank/DDBJ databases">
        <authorList>
            <person name="Jaros S."/>
            <person name="Januszkiewicz K."/>
            <person name="Wedrychowicz H."/>
        </authorList>
    </citation>
    <scope>NUCLEOTIDE SEQUENCE [LARGE SCALE GENOMIC DNA]</scope>
    <source>
        <strain evidence="4 5">DSM 24574</strain>
    </source>
</reference>
<name>A0A1M5L784_9BACT</name>
<evidence type="ECO:0000313" key="5">
    <source>
        <dbReference type="Proteomes" id="UP000184212"/>
    </source>
</evidence>
<keyword evidence="5" id="KW-1185">Reference proteome</keyword>
<dbReference type="InterPro" id="IPR001296">
    <property type="entry name" value="Glyco_trans_1"/>
</dbReference>
<accession>A0A1M5L784</accession>
<evidence type="ECO:0000256" key="1">
    <source>
        <dbReference type="ARBA" id="ARBA00022679"/>
    </source>
</evidence>
<sequence>MNIGFDAKRLFNNFTGLGNYSRFVVNALCDFEPEHHYLLYSPKVRNHPEVTPIVERPQVQVITPPPLYTFFKATSLWRTWGIANEPTTKKLDVFHGLSQELPANLPPSVKKIVTVHDLIFLRFPKLYNRIDVAIYKAKMKAACKQADTVVAISQQTAEDLDDFLQVPVSKITVVYQGCHPQFKQTVSPDAIDAIKNKYKLPQHYILNVGTIETRKNVMLIVQALALLSPDTRLPLVVVGKETAYKKQVVEEAERLGVADSIIFLHQVPFHEFPALYQGAEVFVYPSRFEGFGIPLVEAIESGIPVITSVDSCFSEAAGPGSLYIDPTNREELAFQLSRVVVDKTLRHQMIVEGKKFTTQFNPEIIARNIMALYVA</sequence>
<dbReference type="PANTHER" id="PTHR46401:SF2">
    <property type="entry name" value="GLYCOSYLTRANSFERASE WBBK-RELATED"/>
    <property type="match status" value="1"/>
</dbReference>
<dbReference type="OrthoDB" id="9801609at2"/>
<keyword evidence="1 4" id="KW-0808">Transferase</keyword>
<protein>
    <submittedName>
        <fullName evidence="4">Glycosyltransferase involved in cell wall bisynthesis</fullName>
    </submittedName>
</protein>
<dbReference type="SUPFAM" id="SSF53756">
    <property type="entry name" value="UDP-Glycosyltransferase/glycogen phosphorylase"/>
    <property type="match status" value="1"/>
</dbReference>
<dbReference type="EMBL" id="FQWQ01000001">
    <property type="protein sequence ID" value="SHG60273.1"/>
    <property type="molecule type" value="Genomic_DNA"/>
</dbReference>
<evidence type="ECO:0000259" key="3">
    <source>
        <dbReference type="Pfam" id="PF13439"/>
    </source>
</evidence>
<feature type="domain" description="Glycosyl transferase family 1" evidence="2">
    <location>
        <begin position="197"/>
        <end position="355"/>
    </location>
</feature>